<proteinExistence type="predicted"/>
<keyword evidence="2" id="KW-1185">Reference proteome</keyword>
<evidence type="ECO:0008006" key="3">
    <source>
        <dbReference type="Google" id="ProtNLM"/>
    </source>
</evidence>
<reference evidence="2" key="1">
    <citation type="journal article" date="2019" name="Int. J. Syst. Evol. Microbiol.">
        <title>The Global Catalogue of Microorganisms (GCM) 10K type strain sequencing project: providing services to taxonomists for standard genome sequencing and annotation.</title>
        <authorList>
            <consortium name="The Broad Institute Genomics Platform"/>
            <consortium name="The Broad Institute Genome Sequencing Center for Infectious Disease"/>
            <person name="Wu L."/>
            <person name="Ma J."/>
        </authorList>
    </citation>
    <scope>NUCLEOTIDE SEQUENCE [LARGE SCALE GENOMIC DNA]</scope>
    <source>
        <strain evidence="2">CGMCC 4.7329</strain>
    </source>
</reference>
<evidence type="ECO:0000313" key="2">
    <source>
        <dbReference type="Proteomes" id="UP000658127"/>
    </source>
</evidence>
<name>A0ABQ2KG44_9NOCA</name>
<evidence type="ECO:0000313" key="1">
    <source>
        <dbReference type="EMBL" id="GGN82132.1"/>
    </source>
</evidence>
<protein>
    <recommendedName>
        <fullName evidence="3">EvbL</fullName>
    </recommendedName>
</protein>
<dbReference type="InterPro" id="IPR054058">
    <property type="entry name" value="HTH_67"/>
</dbReference>
<organism evidence="1 2">
    <name type="scientific">Nocardia rhizosphaerihabitans</name>
    <dbReference type="NCBI Taxonomy" id="1691570"/>
    <lineage>
        <taxon>Bacteria</taxon>
        <taxon>Bacillati</taxon>
        <taxon>Actinomycetota</taxon>
        <taxon>Actinomycetes</taxon>
        <taxon>Mycobacteriales</taxon>
        <taxon>Nocardiaceae</taxon>
        <taxon>Nocardia</taxon>
    </lineage>
</organism>
<dbReference type="NCBIfam" id="NF047719">
    <property type="entry name" value="SCO6745_fam_HTH"/>
    <property type="match status" value="1"/>
</dbReference>
<dbReference type="Proteomes" id="UP000658127">
    <property type="component" value="Unassembled WGS sequence"/>
</dbReference>
<accession>A0ABQ2KG44</accession>
<dbReference type="Pfam" id="PF21863">
    <property type="entry name" value="HTH_67"/>
    <property type="match status" value="1"/>
</dbReference>
<dbReference type="RefSeq" id="WP_189028919.1">
    <property type="nucleotide sequence ID" value="NZ_BMNE01000003.1"/>
</dbReference>
<comment type="caution">
    <text evidence="1">The sequence shown here is derived from an EMBL/GenBank/DDBJ whole genome shotgun (WGS) entry which is preliminary data.</text>
</comment>
<gene>
    <name evidence="1" type="ORF">GCM10011610_33220</name>
</gene>
<sequence>MTATAVKQQVLELGGAFMLSREVRDFGDTVGVPGFHGTYTRGRGGVLGDVDADVVSAAFGFFEPGCVRAAWESVPIPAAEAAAAYLAACHDFGRRKLAAFDEADADRLAQLLGRVVDAAPSAGLPLFAGWRAMPRPGDGRAALVQVSHVLRELRGGLHFIAVTANGLTPLQAILIAGSPMSDGPTHARLLGWSEPFDEVTDEMRARWDAAEALTDELIAPCFEVLDTGERDELATLLTAAHRVMLVR</sequence>
<dbReference type="EMBL" id="BMNE01000003">
    <property type="protein sequence ID" value="GGN82132.1"/>
    <property type="molecule type" value="Genomic_DNA"/>
</dbReference>